<dbReference type="Gene3D" id="3.40.50.1220">
    <property type="entry name" value="TPP-binding domain"/>
    <property type="match status" value="1"/>
</dbReference>
<reference evidence="1 3" key="1">
    <citation type="submission" date="2014-08" db="EMBL/GenBank/DDBJ databases">
        <title>Porphyromonas gulae strain:COT-052_OH1451 Genome sequencing.</title>
        <authorList>
            <person name="Wallis C."/>
            <person name="Deusch O."/>
            <person name="O'Flynn C."/>
            <person name="Davis I."/>
            <person name="Jospin G."/>
            <person name="Darling A.E."/>
            <person name="Coil D.A."/>
            <person name="Alexiev A."/>
            <person name="Horsfall A."/>
            <person name="Kirkwood N."/>
            <person name="Harris S."/>
            <person name="Eisen J.A."/>
        </authorList>
    </citation>
    <scope>NUCLEOTIDE SEQUENCE [LARGE SCALE GENOMIC DNA]</scope>
    <source>
        <strain evidence="3">COT-052 OH1451</strain>
        <strain evidence="1">COT-052_OH1451</strain>
    </source>
</reference>
<dbReference type="RefSeq" id="WP_039420528.1">
    <property type="nucleotide sequence ID" value="NZ_JRAI01000032.1"/>
</dbReference>
<gene>
    <name evidence="1" type="ORF">HR08_03490</name>
    <name evidence="2" type="ORF">HR15_07175</name>
</gene>
<reference evidence="2 4" key="2">
    <citation type="submission" date="2014-08" db="EMBL/GenBank/DDBJ databases">
        <title>Porphyromonas gulae strain:COT-052_OH3439 Genome sequencing.</title>
        <authorList>
            <person name="Wallis C."/>
            <person name="Deusch O."/>
            <person name="O'Flynn C."/>
            <person name="Davis I."/>
            <person name="Jospin G."/>
            <person name="Darling A.E."/>
            <person name="Coil D.A."/>
            <person name="Alexiev A."/>
            <person name="Horsfall A."/>
            <person name="Kirkwood N."/>
            <person name="Harris S."/>
            <person name="Eisen J.A."/>
        </authorList>
    </citation>
    <scope>NUCLEOTIDE SEQUENCE [LARGE SCALE GENOMIC DNA]</scope>
    <source>
        <strain evidence="4">COT-052 OH3439</strain>
        <strain evidence="2">COT-052_OH3439</strain>
    </source>
</reference>
<dbReference type="OrthoDB" id="78172at2"/>
<sequence>MEDNLHYLKEDYKKGRLILFVGAGVSANLGLPTWSKLIDHLADDLGYDSDVFKTYGNFLALAEYYRIKKGNLKGLTDWMCKEFNDLEIDISVSEIHKSIANGNFPIVYTTNYDNLIEMSYDYYNKGYTKIVKVSDISESTASREIVKFHGDFSDENSIVLGETSYYQRLQFETPLDIKLRADVLGKSVLFIGYSLQDINIRHLFYRLTNLWNNYGGGSKKPQSYIFSSRDNPIQEEVMKQWGIQTINSRKDDPSEALRDFLRELVNDRDENCVK</sequence>
<dbReference type="EMBL" id="JRAK01000091">
    <property type="protein sequence ID" value="KGN87151.1"/>
    <property type="molecule type" value="Genomic_DNA"/>
</dbReference>
<name>A0A0A2F957_9PORP</name>
<accession>A0A0A2F957</accession>
<comment type="caution">
    <text evidence="1">The sequence shown here is derived from an EMBL/GenBank/DDBJ whole genome shotgun (WGS) entry which is preliminary data.</text>
</comment>
<dbReference type="Pfam" id="PF13289">
    <property type="entry name" value="SIR2_2"/>
    <property type="match status" value="1"/>
</dbReference>
<dbReference type="SUPFAM" id="SSF52467">
    <property type="entry name" value="DHS-like NAD/FAD-binding domain"/>
    <property type="match status" value="1"/>
</dbReference>
<organism evidence="1 3">
    <name type="scientific">Porphyromonas gulae</name>
    <dbReference type="NCBI Taxonomy" id="111105"/>
    <lineage>
        <taxon>Bacteria</taxon>
        <taxon>Pseudomonadati</taxon>
        <taxon>Bacteroidota</taxon>
        <taxon>Bacteroidia</taxon>
        <taxon>Bacteroidales</taxon>
        <taxon>Porphyromonadaceae</taxon>
        <taxon>Porphyromonas</taxon>
    </lineage>
</organism>
<evidence type="ECO:0000313" key="2">
    <source>
        <dbReference type="EMBL" id="KGN87151.1"/>
    </source>
</evidence>
<protein>
    <submittedName>
        <fullName evidence="1">Sir2 family NAD-dependent protein deacetylase</fullName>
    </submittedName>
</protein>
<keyword evidence="4" id="KW-1185">Reference proteome</keyword>
<dbReference type="InterPro" id="IPR014583">
    <property type="entry name" value="Uncharacterised_Sir2-like"/>
</dbReference>
<dbReference type="EMBL" id="JRAI01000032">
    <property type="protein sequence ID" value="KGN86617.1"/>
    <property type="molecule type" value="Genomic_DNA"/>
</dbReference>
<dbReference type="Proteomes" id="UP000030146">
    <property type="component" value="Unassembled WGS sequence"/>
</dbReference>
<dbReference type="AlphaFoldDB" id="A0A0A2F957"/>
<dbReference type="InterPro" id="IPR029035">
    <property type="entry name" value="DHS-like_NAD/FAD-binding_dom"/>
</dbReference>
<evidence type="ECO:0000313" key="1">
    <source>
        <dbReference type="EMBL" id="KGN86617.1"/>
    </source>
</evidence>
<dbReference type="Proteomes" id="UP000030130">
    <property type="component" value="Unassembled WGS sequence"/>
</dbReference>
<proteinExistence type="predicted"/>
<dbReference type="PIRSF" id="PIRSF033541">
    <property type="entry name" value="ORF25P_Sir2"/>
    <property type="match status" value="1"/>
</dbReference>
<evidence type="ECO:0000313" key="4">
    <source>
        <dbReference type="Proteomes" id="UP000030146"/>
    </source>
</evidence>
<evidence type="ECO:0000313" key="3">
    <source>
        <dbReference type="Proteomes" id="UP000030130"/>
    </source>
</evidence>